<reference evidence="2 3" key="1">
    <citation type="submission" date="2018-06" db="EMBL/GenBank/DDBJ databases">
        <title>WGS assembly of Brassica rapa FPsc.</title>
        <authorList>
            <person name="Bowman J."/>
            <person name="Kohchi T."/>
            <person name="Yamato K."/>
            <person name="Jenkins J."/>
            <person name="Shu S."/>
            <person name="Ishizaki K."/>
            <person name="Yamaoka S."/>
            <person name="Nishihama R."/>
            <person name="Nakamura Y."/>
            <person name="Berger F."/>
            <person name="Adam C."/>
            <person name="Aki S."/>
            <person name="Althoff F."/>
            <person name="Araki T."/>
            <person name="Arteaga-Vazquez M."/>
            <person name="Balasubrmanian S."/>
            <person name="Bauer D."/>
            <person name="Boehm C."/>
            <person name="Briginshaw L."/>
            <person name="Caballero-Perez J."/>
            <person name="Catarino B."/>
            <person name="Chen F."/>
            <person name="Chiyoda S."/>
            <person name="Chovatia M."/>
            <person name="Davies K."/>
            <person name="Delmans M."/>
            <person name="Demura T."/>
            <person name="Dierschke T."/>
            <person name="Dolan L."/>
            <person name="Dorantes-Acosta A."/>
            <person name="Eklund D."/>
            <person name="Florent S."/>
            <person name="Flores-Sandoval E."/>
            <person name="Fujiyama A."/>
            <person name="Fukuzawa H."/>
            <person name="Galik B."/>
            <person name="Grimanelli D."/>
            <person name="Grimwood J."/>
            <person name="Grossniklaus U."/>
            <person name="Hamada T."/>
            <person name="Haseloff J."/>
            <person name="Hetherington A."/>
            <person name="Higo A."/>
            <person name="Hirakawa Y."/>
            <person name="Hundley H."/>
            <person name="Ikeda Y."/>
            <person name="Inoue K."/>
            <person name="Inoue S."/>
            <person name="Ishida S."/>
            <person name="Jia Q."/>
            <person name="Kakita M."/>
            <person name="Kanazawa T."/>
            <person name="Kawai Y."/>
            <person name="Kawashima T."/>
            <person name="Kennedy M."/>
            <person name="Kinose K."/>
            <person name="Kinoshita T."/>
            <person name="Kohara Y."/>
            <person name="Koide E."/>
            <person name="Komatsu K."/>
            <person name="Kopischke S."/>
            <person name="Kubo M."/>
            <person name="Kyozuka J."/>
            <person name="Lagercrantz U."/>
            <person name="Lin S."/>
            <person name="Lindquist E."/>
            <person name="Lipzen A."/>
            <person name="Lu C."/>
            <person name="Luna E."/>
            <person name="Martienssen R."/>
            <person name="Minamino N."/>
            <person name="Mizutani M."/>
            <person name="Mizutani M."/>
            <person name="Mochizuki N."/>
            <person name="Monte I."/>
            <person name="Mosher R."/>
            <person name="Nagasaki H."/>
            <person name="Nakagami H."/>
            <person name="Naramoto S."/>
            <person name="Nishitani K."/>
            <person name="Ohtani M."/>
            <person name="Okamoto T."/>
            <person name="Okumura M."/>
            <person name="Phillips J."/>
            <person name="Pollak B."/>
            <person name="Reinders A."/>
            <person name="Roevekamp M."/>
            <person name="Sano R."/>
            <person name="Sawa S."/>
            <person name="Schmid M."/>
            <person name="Shirakawa M."/>
            <person name="Solano R."/>
            <person name="Spunde A."/>
            <person name="Suetsugu N."/>
            <person name="Sugano S."/>
            <person name="Sugiyama A."/>
            <person name="Sun R."/>
            <person name="Suzuki Y."/>
            <person name="Takenaka M."/>
            <person name="Takezawa D."/>
            <person name="Tomogane H."/>
            <person name="Tsuzuki M."/>
            <person name="Ueda T."/>
            <person name="Umeda M."/>
            <person name="Ward J."/>
            <person name="Watanabe Y."/>
            <person name="Yazaki K."/>
            <person name="Yokoyama R."/>
            <person name="Yoshitake Y."/>
            <person name="Yotsui I."/>
            <person name="Zachgo S."/>
            <person name="Schmutz J."/>
        </authorList>
    </citation>
    <scope>NUCLEOTIDE SEQUENCE [LARGE SCALE GENOMIC DNA]</scope>
    <source>
        <strain evidence="3">cv. B-3</strain>
    </source>
</reference>
<sequence length="75" mass="8792">MRTPHIITLLGLFFFLSLILQSHQQTIDETHHIGNNDQQANNVAVTSPEGGGREIFNVWWPITTWRKEKIYRFNN</sequence>
<dbReference type="EMBL" id="CM010634">
    <property type="protein sequence ID" value="RID53772.1"/>
    <property type="molecule type" value="Genomic_DNA"/>
</dbReference>
<evidence type="ECO:0000313" key="3">
    <source>
        <dbReference type="Proteomes" id="UP000264353"/>
    </source>
</evidence>
<evidence type="ECO:0000256" key="1">
    <source>
        <dbReference type="SAM" id="SignalP"/>
    </source>
</evidence>
<organism evidence="2 3">
    <name type="scientific">Brassica campestris</name>
    <name type="common">Field mustard</name>
    <dbReference type="NCBI Taxonomy" id="3711"/>
    <lineage>
        <taxon>Eukaryota</taxon>
        <taxon>Viridiplantae</taxon>
        <taxon>Streptophyta</taxon>
        <taxon>Embryophyta</taxon>
        <taxon>Tracheophyta</taxon>
        <taxon>Spermatophyta</taxon>
        <taxon>Magnoliopsida</taxon>
        <taxon>eudicotyledons</taxon>
        <taxon>Gunneridae</taxon>
        <taxon>Pentapetalae</taxon>
        <taxon>rosids</taxon>
        <taxon>malvids</taxon>
        <taxon>Brassicales</taxon>
        <taxon>Brassicaceae</taxon>
        <taxon>Brassiceae</taxon>
        <taxon>Brassica</taxon>
    </lineage>
</organism>
<feature type="chain" id="PRO_5017406822" evidence="1">
    <location>
        <begin position="25"/>
        <end position="75"/>
    </location>
</feature>
<protein>
    <submittedName>
        <fullName evidence="2">Uncharacterized protein</fullName>
    </submittedName>
</protein>
<gene>
    <name evidence="2" type="ORF">BRARA_G01146</name>
</gene>
<accession>A0A397YK10</accession>
<dbReference type="AlphaFoldDB" id="A0A397YK10"/>
<evidence type="ECO:0000313" key="2">
    <source>
        <dbReference type="EMBL" id="RID53772.1"/>
    </source>
</evidence>
<name>A0A397YK10_BRACM</name>
<keyword evidence="1" id="KW-0732">Signal</keyword>
<feature type="signal peptide" evidence="1">
    <location>
        <begin position="1"/>
        <end position="24"/>
    </location>
</feature>
<dbReference type="Proteomes" id="UP000264353">
    <property type="component" value="Chromosome A7"/>
</dbReference>
<proteinExistence type="predicted"/>